<accession>A0ABS5REK0</accession>
<proteinExistence type="predicted"/>
<evidence type="ECO:0008006" key="3">
    <source>
        <dbReference type="Google" id="ProtNLM"/>
    </source>
</evidence>
<sequence length="151" mass="15679">MPSPELCAARTCYDHLAGALGVAVFDGLLRRGALVVDGTCRLGPQADPVFAELGVDLGALADRPASARPLLRCCVDWTEHRPHLAGALGAAVLARAETAGWVRRRPGSRAVDVTTAGQRVFAQVLTVSVAVERARGSRRTASGTTAGSNHG</sequence>
<name>A0ABS5REK0_9MYCO</name>
<organism evidence="1 2">
    <name type="scientific">Mycolicibacter acidiphilus</name>
    <dbReference type="NCBI Taxonomy" id="2835306"/>
    <lineage>
        <taxon>Bacteria</taxon>
        <taxon>Bacillati</taxon>
        <taxon>Actinomycetota</taxon>
        <taxon>Actinomycetes</taxon>
        <taxon>Mycobacteriales</taxon>
        <taxon>Mycobacteriaceae</taxon>
        <taxon>Mycolicibacter</taxon>
    </lineage>
</organism>
<reference evidence="1 2" key="1">
    <citation type="submission" date="2021-05" db="EMBL/GenBank/DDBJ databases">
        <title>Mycobacterium acidophilum sp. nov., an extremely acid-tolerant member of the genus Mycobacterium.</title>
        <authorList>
            <person name="Xia J."/>
        </authorList>
    </citation>
    <scope>NUCLEOTIDE SEQUENCE [LARGE SCALE GENOMIC DNA]</scope>
    <source>
        <strain evidence="1 2">M1</strain>
    </source>
</reference>
<gene>
    <name evidence="1" type="ORF">KIH27_03750</name>
</gene>
<comment type="caution">
    <text evidence="1">The sequence shown here is derived from an EMBL/GenBank/DDBJ whole genome shotgun (WGS) entry which is preliminary data.</text>
</comment>
<dbReference type="Proteomes" id="UP001519535">
    <property type="component" value="Unassembled WGS sequence"/>
</dbReference>
<protein>
    <recommendedName>
        <fullName evidence="3">Transcriptional regulator</fullName>
    </recommendedName>
</protein>
<dbReference type="RefSeq" id="WP_214091582.1">
    <property type="nucleotide sequence ID" value="NZ_JAHCLR010000004.1"/>
</dbReference>
<dbReference type="EMBL" id="JAHCLR010000004">
    <property type="protein sequence ID" value="MBS9532698.1"/>
    <property type="molecule type" value="Genomic_DNA"/>
</dbReference>
<evidence type="ECO:0000313" key="1">
    <source>
        <dbReference type="EMBL" id="MBS9532698.1"/>
    </source>
</evidence>
<evidence type="ECO:0000313" key="2">
    <source>
        <dbReference type="Proteomes" id="UP001519535"/>
    </source>
</evidence>
<keyword evidence="2" id="KW-1185">Reference proteome</keyword>